<dbReference type="InterPro" id="IPR018356">
    <property type="entry name" value="Tscrpt_reg_HTH_DeoR_CS"/>
</dbReference>
<dbReference type="PROSITE" id="PS00894">
    <property type="entry name" value="HTH_DEOR_1"/>
    <property type="match status" value="1"/>
</dbReference>
<dbReference type="AlphaFoldDB" id="A0A4T2C8T9"/>
<dbReference type="Gene3D" id="3.40.50.1360">
    <property type="match status" value="1"/>
</dbReference>
<dbReference type="InterPro" id="IPR037171">
    <property type="entry name" value="NagB/RpiA_transferase-like"/>
</dbReference>
<evidence type="ECO:0000256" key="2">
    <source>
        <dbReference type="ARBA" id="ARBA00023125"/>
    </source>
</evidence>
<dbReference type="GO" id="GO:0003677">
    <property type="term" value="F:DNA binding"/>
    <property type="evidence" value="ECO:0007669"/>
    <property type="project" value="UniProtKB-KW"/>
</dbReference>
<dbReference type="InterPro" id="IPR001034">
    <property type="entry name" value="DeoR_HTH"/>
</dbReference>
<name>A0A4T2C8T9_9MICO</name>
<gene>
    <name evidence="5" type="ORF">D4765_02060</name>
</gene>
<dbReference type="SMART" id="SM00420">
    <property type="entry name" value="HTH_DEOR"/>
    <property type="match status" value="1"/>
</dbReference>
<sequence length="279" mass="29138">MTDPGPDDQLPPAVRRERMLAVIDERGFARVGELGDTFGVSGVTIRADLDLLDRQHLIRRVHGGAVIRSPRLEHEPTFEQSLEASTAEKRLIGQLAASLVRPGQSVLLDVGSTALAVAEALVARDDLSDVVVVTNGLSIALALEPGIPRLSVIVTGGTLRPLQHSLVEPLASSMLQGLHADIAFIGCNGVDLAHGVTNLNLPEADIKRLMLASASRAVVIADTGKLGQVHLGTIGQLSDFDALITGTPETADPALDDLTASLESAGLLVITSPATAATF</sequence>
<dbReference type="OrthoDB" id="7688673at2"/>
<evidence type="ECO:0000259" key="4">
    <source>
        <dbReference type="PROSITE" id="PS51000"/>
    </source>
</evidence>
<dbReference type="SUPFAM" id="SSF100950">
    <property type="entry name" value="NagB/RpiA/CoA transferase-like"/>
    <property type="match status" value="1"/>
</dbReference>
<feature type="domain" description="HTH deoR-type" evidence="4">
    <location>
        <begin position="12"/>
        <end position="67"/>
    </location>
</feature>
<dbReference type="InterPro" id="IPR050313">
    <property type="entry name" value="Carb_Metab_HTH_regulators"/>
</dbReference>
<dbReference type="Pfam" id="PF00455">
    <property type="entry name" value="DeoRC"/>
    <property type="match status" value="1"/>
</dbReference>
<reference evidence="5 6" key="1">
    <citation type="journal article" date="2019" name="Microorganisms">
        <title>Systematic Affiliation and Genome Analysis of Subtercola vilae DB165(T) with Particular Emphasis on Cold Adaptation of an Isolate from a High-Altitude Cold Volcano Lake.</title>
        <authorList>
            <person name="Villalobos A.S."/>
            <person name="Wiese J."/>
            <person name="Imhoff J.F."/>
            <person name="Dorador C."/>
            <person name="Keller A."/>
            <person name="Hentschel U."/>
        </authorList>
    </citation>
    <scope>NUCLEOTIDE SEQUENCE [LARGE SCALE GENOMIC DNA]</scope>
    <source>
        <strain evidence="5 6">DB165</strain>
    </source>
</reference>
<evidence type="ECO:0000313" key="5">
    <source>
        <dbReference type="EMBL" id="TIH40359.1"/>
    </source>
</evidence>
<dbReference type="RefSeq" id="WP_136640567.1">
    <property type="nucleotide sequence ID" value="NZ_QYRT01000003.1"/>
</dbReference>
<organism evidence="5 6">
    <name type="scientific">Subtercola vilae</name>
    <dbReference type="NCBI Taxonomy" id="2056433"/>
    <lineage>
        <taxon>Bacteria</taxon>
        <taxon>Bacillati</taxon>
        <taxon>Actinomycetota</taxon>
        <taxon>Actinomycetes</taxon>
        <taxon>Micrococcales</taxon>
        <taxon>Microbacteriaceae</taxon>
        <taxon>Subtercola</taxon>
    </lineage>
</organism>
<dbReference type="Proteomes" id="UP000306192">
    <property type="component" value="Unassembled WGS sequence"/>
</dbReference>
<dbReference type="PRINTS" id="PR00037">
    <property type="entry name" value="HTHLACR"/>
</dbReference>
<dbReference type="SUPFAM" id="SSF46785">
    <property type="entry name" value="Winged helix' DNA-binding domain"/>
    <property type="match status" value="1"/>
</dbReference>
<keyword evidence="2" id="KW-0238">DNA-binding</keyword>
<dbReference type="InterPro" id="IPR036390">
    <property type="entry name" value="WH_DNA-bd_sf"/>
</dbReference>
<dbReference type="GO" id="GO:0003700">
    <property type="term" value="F:DNA-binding transcription factor activity"/>
    <property type="evidence" value="ECO:0007669"/>
    <property type="project" value="InterPro"/>
</dbReference>
<dbReference type="PROSITE" id="PS51000">
    <property type="entry name" value="HTH_DEOR_2"/>
    <property type="match status" value="1"/>
</dbReference>
<accession>A0A4T2C8T9</accession>
<keyword evidence="1" id="KW-0805">Transcription regulation</keyword>
<dbReference type="EMBL" id="QYRT01000003">
    <property type="protein sequence ID" value="TIH40359.1"/>
    <property type="molecule type" value="Genomic_DNA"/>
</dbReference>
<evidence type="ECO:0000256" key="3">
    <source>
        <dbReference type="ARBA" id="ARBA00023163"/>
    </source>
</evidence>
<evidence type="ECO:0000256" key="1">
    <source>
        <dbReference type="ARBA" id="ARBA00023015"/>
    </source>
</evidence>
<dbReference type="Pfam" id="PF08220">
    <property type="entry name" value="HTH_DeoR"/>
    <property type="match status" value="1"/>
</dbReference>
<dbReference type="InterPro" id="IPR014036">
    <property type="entry name" value="DeoR-like_C"/>
</dbReference>
<dbReference type="SMART" id="SM01134">
    <property type="entry name" value="DeoRC"/>
    <property type="match status" value="1"/>
</dbReference>
<keyword evidence="3" id="KW-0804">Transcription</keyword>
<protein>
    <submittedName>
        <fullName evidence="5">DeoR/GlpR transcriptional regulator</fullName>
    </submittedName>
</protein>
<dbReference type="PANTHER" id="PTHR30363">
    <property type="entry name" value="HTH-TYPE TRANSCRIPTIONAL REGULATOR SRLR-RELATED"/>
    <property type="match status" value="1"/>
</dbReference>
<dbReference type="PANTHER" id="PTHR30363:SF44">
    <property type="entry name" value="AGA OPERON TRANSCRIPTIONAL REPRESSOR-RELATED"/>
    <property type="match status" value="1"/>
</dbReference>
<comment type="caution">
    <text evidence="5">The sequence shown here is derived from an EMBL/GenBank/DDBJ whole genome shotgun (WGS) entry which is preliminary data.</text>
</comment>
<keyword evidence="6" id="KW-1185">Reference proteome</keyword>
<proteinExistence type="predicted"/>
<evidence type="ECO:0000313" key="6">
    <source>
        <dbReference type="Proteomes" id="UP000306192"/>
    </source>
</evidence>